<protein>
    <submittedName>
        <fullName evidence="1">Uncharacterized protein</fullName>
    </submittedName>
</protein>
<name>A0ACB8UVZ0_9EURO</name>
<accession>A0ACB8UVZ0</accession>
<sequence length="260" mass="26913">MVHAFFHRAICAALLLFCCTLVHAEPIHRRPYREPRDSQDDPTVAAAFHALSSKFWNSVSERSPDIRPDLGAPAQHDLRYQLIKRQGGSGIVTNSTPSVTPPTPTPTPSSTPQQTSTNQPASTTPNASSSPSSSPSSPSTPQSSAPSSPAQTSSPASASSTPSDRPSSPSSTSSPQVTQQPSSTSAFSSTLVGTTTNDKGDLITYTSVVLVQPSRTTPTRGPTSTAGRPGLQTNGVSAPSGMKKEMFAMLGGAVVVAIAL</sequence>
<reference evidence="1" key="1">
    <citation type="journal article" date="2022" name="bioRxiv">
        <title>Population genetic analysis of Ophidiomyces ophidiicola, the causative agent of snake fungal disease, indicates recent introductions to the USA.</title>
        <authorList>
            <person name="Ladner J.T."/>
            <person name="Palmer J.M."/>
            <person name="Ettinger C.L."/>
            <person name="Stajich J.E."/>
            <person name="Farrell T.M."/>
            <person name="Glorioso B.M."/>
            <person name="Lawson B."/>
            <person name="Price S.J."/>
            <person name="Stengle A.G."/>
            <person name="Grear D.A."/>
            <person name="Lorch J.M."/>
        </authorList>
    </citation>
    <scope>NUCLEOTIDE SEQUENCE</scope>
    <source>
        <strain evidence="1">NWHC 24266-5</strain>
    </source>
</reference>
<evidence type="ECO:0000313" key="1">
    <source>
        <dbReference type="EMBL" id="KAI2386508.1"/>
    </source>
</evidence>
<dbReference type="EMBL" id="JALBCA010000047">
    <property type="protein sequence ID" value="KAI2386508.1"/>
    <property type="molecule type" value="Genomic_DNA"/>
</dbReference>
<gene>
    <name evidence="1" type="ORF">LOY88_003525</name>
</gene>
<comment type="caution">
    <text evidence="1">The sequence shown here is derived from an EMBL/GenBank/DDBJ whole genome shotgun (WGS) entry which is preliminary data.</text>
</comment>
<organism evidence="1">
    <name type="scientific">Ophidiomyces ophidiicola</name>
    <dbReference type="NCBI Taxonomy" id="1387563"/>
    <lineage>
        <taxon>Eukaryota</taxon>
        <taxon>Fungi</taxon>
        <taxon>Dikarya</taxon>
        <taxon>Ascomycota</taxon>
        <taxon>Pezizomycotina</taxon>
        <taxon>Eurotiomycetes</taxon>
        <taxon>Eurotiomycetidae</taxon>
        <taxon>Onygenales</taxon>
        <taxon>Onygenaceae</taxon>
        <taxon>Ophidiomyces</taxon>
    </lineage>
</organism>
<proteinExistence type="predicted"/>